<evidence type="ECO:0008006" key="6">
    <source>
        <dbReference type="Google" id="ProtNLM"/>
    </source>
</evidence>
<keyword evidence="2" id="KW-0472">Membrane</keyword>
<gene>
    <name evidence="4" type="ORF">F4X82_00815</name>
</gene>
<dbReference type="AlphaFoldDB" id="A0A845DIM3"/>
<evidence type="ECO:0000256" key="3">
    <source>
        <dbReference type="SAM" id="SignalP"/>
    </source>
</evidence>
<organism evidence="4 5">
    <name type="scientific">Candidatus Spechtbacteria bacterium SB0662_bin_43</name>
    <dbReference type="NCBI Taxonomy" id="2604897"/>
    <lineage>
        <taxon>Bacteria</taxon>
        <taxon>Candidatus Spechtiibacteriota</taxon>
    </lineage>
</organism>
<comment type="caution">
    <text evidence="4">The sequence shown here is derived from an EMBL/GenBank/DDBJ whole genome shotgun (WGS) entry which is preliminary data.</text>
</comment>
<accession>A0A845DIM3</accession>
<dbReference type="EMBL" id="VXOY01000009">
    <property type="protein sequence ID" value="MYE38046.1"/>
    <property type="molecule type" value="Genomic_DNA"/>
</dbReference>
<feature type="transmembrane region" description="Helical" evidence="2">
    <location>
        <begin position="383"/>
        <end position="403"/>
    </location>
</feature>
<evidence type="ECO:0000313" key="4">
    <source>
        <dbReference type="EMBL" id="MYE38046.1"/>
    </source>
</evidence>
<protein>
    <recommendedName>
        <fullName evidence="6">DUF11 domain-containing protein</fullName>
    </recommendedName>
</protein>
<feature type="compositionally biased region" description="Low complexity" evidence="1">
    <location>
        <begin position="355"/>
        <end position="369"/>
    </location>
</feature>
<keyword evidence="2" id="KW-0812">Transmembrane</keyword>
<feature type="chain" id="PRO_5032775665" description="DUF11 domain-containing protein" evidence="3">
    <location>
        <begin position="33"/>
        <end position="409"/>
    </location>
</feature>
<reference evidence="4 5" key="1">
    <citation type="submission" date="2019-09" db="EMBL/GenBank/DDBJ databases">
        <title>Characterisation of the sponge microbiome using genome-centric metagenomics.</title>
        <authorList>
            <person name="Engelberts J.P."/>
            <person name="Robbins S.J."/>
            <person name="De Goeij J.M."/>
            <person name="Aranda M."/>
            <person name="Bell S.C."/>
            <person name="Webster N.S."/>
        </authorList>
    </citation>
    <scope>NUCLEOTIDE SEQUENCE [LARGE SCALE GENOMIC DNA]</scope>
    <source>
        <strain evidence="4">SB0662_bin_43</strain>
    </source>
</reference>
<name>A0A845DIM3_9BACT</name>
<dbReference type="Proteomes" id="UP000449092">
    <property type="component" value="Unassembled WGS sequence"/>
</dbReference>
<feature type="signal peptide" evidence="3">
    <location>
        <begin position="1"/>
        <end position="32"/>
    </location>
</feature>
<proteinExistence type="predicted"/>
<feature type="region of interest" description="Disordered" evidence="1">
    <location>
        <begin position="355"/>
        <end position="377"/>
    </location>
</feature>
<evidence type="ECO:0000256" key="2">
    <source>
        <dbReference type="SAM" id="Phobius"/>
    </source>
</evidence>
<keyword evidence="3" id="KW-0732">Signal</keyword>
<sequence>MMNNILTKSIATSTVIALVAISFVATSMTTRANTDDGSYNSVPYMNWEGVEIELKTNAVNVNPGDKFTMQLHILNNSVTDAENVYAKMSTQHNPDNVAYVPGSTTASRLPLATNTAIDQNDNFGMQKTKKIISSINPGGGVAVQWDMMIPNDAVRKQFTQVAVTVEVELMVNGQKRKNTVTVYKNLYVLPDPSTIQNSMSIRHEEISKQGGVVAPGEALTYQTVITNTGNVLVEDVDVRISVPNGRNNQLVTLVPGTGTITINDVTNPVADDVLQALFNGGEYRIEALNPRGASEGGTQAVIQYDVVVNPHNIQNGTVLQSIVQAYSFANKICDSQEELLEQCTAAADVTVHVPGAPTPDVTPTTTDAPSGQPTELPRTGAPIGVIALWLTAATGLAGGAFVAGRKMIK</sequence>
<keyword evidence="2" id="KW-1133">Transmembrane helix</keyword>
<evidence type="ECO:0000313" key="5">
    <source>
        <dbReference type="Proteomes" id="UP000449092"/>
    </source>
</evidence>
<evidence type="ECO:0000256" key="1">
    <source>
        <dbReference type="SAM" id="MobiDB-lite"/>
    </source>
</evidence>